<feature type="transmembrane region" description="Helical" evidence="8">
    <location>
        <begin position="51"/>
        <end position="70"/>
    </location>
</feature>
<keyword evidence="6 7" id="KW-0472">Membrane</keyword>
<accession>A0A0R2SVK9</accession>
<organism evidence="10 11">
    <name type="scientific">OM182 bacterium BACL3 MAG-120619-bin3</name>
    <dbReference type="NCBI Taxonomy" id="1655593"/>
    <lineage>
        <taxon>Bacteria</taxon>
        <taxon>Pseudomonadati</taxon>
        <taxon>Pseudomonadota</taxon>
        <taxon>Gammaproteobacteria</taxon>
        <taxon>OMG group</taxon>
        <taxon>OM182 clade</taxon>
    </lineage>
</organism>
<dbReference type="GO" id="GO:0005886">
    <property type="term" value="C:plasma membrane"/>
    <property type="evidence" value="ECO:0007669"/>
    <property type="project" value="UniProtKB-SubCell"/>
</dbReference>
<comment type="subcellular location">
    <subcellularLocation>
        <location evidence="1">Cell membrane</location>
        <topology evidence="1">Single-pass membrane protein</topology>
    </subcellularLocation>
</comment>
<dbReference type="AlphaFoldDB" id="A0A0R2SVK9"/>
<evidence type="ECO:0000256" key="3">
    <source>
        <dbReference type="ARBA" id="ARBA00022475"/>
    </source>
</evidence>
<gene>
    <name evidence="10" type="ORF">ABR85_05280</name>
</gene>
<dbReference type="InterPro" id="IPR025713">
    <property type="entry name" value="MotB-like_N_dom"/>
</dbReference>
<dbReference type="EMBL" id="LICD01000184">
    <property type="protein sequence ID" value="KRO79343.1"/>
    <property type="molecule type" value="Genomic_DNA"/>
</dbReference>
<evidence type="ECO:0000256" key="6">
    <source>
        <dbReference type="ARBA" id="ARBA00023136"/>
    </source>
</evidence>
<dbReference type="Proteomes" id="UP000051242">
    <property type="component" value="Unassembled WGS sequence"/>
</dbReference>
<dbReference type="InterPro" id="IPR050330">
    <property type="entry name" value="Bact_OuterMem_StrucFunc"/>
</dbReference>
<feature type="domain" description="OmpA-like" evidence="9">
    <location>
        <begin position="266"/>
        <end position="388"/>
    </location>
</feature>
<dbReference type="PANTHER" id="PTHR30329:SF21">
    <property type="entry name" value="LIPOPROTEIN YIAD-RELATED"/>
    <property type="match status" value="1"/>
</dbReference>
<evidence type="ECO:0000313" key="11">
    <source>
        <dbReference type="Proteomes" id="UP000051242"/>
    </source>
</evidence>
<evidence type="ECO:0000256" key="1">
    <source>
        <dbReference type="ARBA" id="ARBA00004162"/>
    </source>
</evidence>
<evidence type="ECO:0000313" key="10">
    <source>
        <dbReference type="EMBL" id="KRO79343.1"/>
    </source>
</evidence>
<evidence type="ECO:0000259" key="9">
    <source>
        <dbReference type="PROSITE" id="PS51123"/>
    </source>
</evidence>
<evidence type="ECO:0000256" key="2">
    <source>
        <dbReference type="ARBA" id="ARBA00008914"/>
    </source>
</evidence>
<evidence type="ECO:0000256" key="4">
    <source>
        <dbReference type="ARBA" id="ARBA00022692"/>
    </source>
</evidence>
<comment type="caution">
    <text evidence="10">The sequence shown here is derived from an EMBL/GenBank/DDBJ whole genome shotgun (WGS) entry which is preliminary data.</text>
</comment>
<protein>
    <recommendedName>
        <fullName evidence="9">OmpA-like domain-containing protein</fullName>
    </recommendedName>
</protein>
<evidence type="ECO:0000256" key="8">
    <source>
        <dbReference type="SAM" id="Phobius"/>
    </source>
</evidence>
<dbReference type="PANTHER" id="PTHR30329">
    <property type="entry name" value="STATOR ELEMENT OF FLAGELLAR MOTOR COMPLEX"/>
    <property type="match status" value="1"/>
</dbReference>
<evidence type="ECO:0000256" key="7">
    <source>
        <dbReference type="PROSITE-ProRule" id="PRU00473"/>
    </source>
</evidence>
<keyword evidence="3" id="KW-1003">Cell membrane</keyword>
<dbReference type="CDD" id="cd07185">
    <property type="entry name" value="OmpA_C-like"/>
    <property type="match status" value="1"/>
</dbReference>
<proteinExistence type="inferred from homology"/>
<comment type="similarity">
    <text evidence="2">Belongs to the MotB family.</text>
</comment>
<keyword evidence="4 8" id="KW-0812">Transmembrane</keyword>
<reference evidence="10 11" key="1">
    <citation type="submission" date="2015-10" db="EMBL/GenBank/DDBJ databases">
        <title>Metagenome-Assembled Genomes uncover a global brackish microbiome.</title>
        <authorList>
            <person name="Hugerth L.W."/>
            <person name="Larsson J."/>
            <person name="Alneberg J."/>
            <person name="Lindh M.V."/>
            <person name="Legrand C."/>
            <person name="Pinhassi J."/>
            <person name="Andersson A.F."/>
        </authorList>
    </citation>
    <scope>NUCLEOTIDE SEQUENCE [LARGE SCALE GENOMIC DNA]</scope>
    <source>
        <strain evidence="10">BACL22 MAG-120619-bin3</strain>
    </source>
</reference>
<sequence length="391" mass="43037">MNTAPAQEFDVVGSGAEAIPPVIELDTGPPPLECDACPMGVPVWMATFSDMAILLMAFFVLLLSMVQFDIQSFQKLSGSMRLAFGVETINLNIKPPSARSLIVDTFSPADSQSDLSDAMRQKAEESDGVILLRNTEQFDDKYDVEREFEILQAVLANEIERGEVEVKIEDDSLIVEVNTAASAAGTNQGALERRAGVVPQIIIQVSETVAQVQSELIREVNVFAVSNSAADESEERERIAEERFEQVRSSLQSQEQNGRLVVERIDDEIIIRIASQDSFQSGGANLTSQFQLLLADVARSIEAVARRVRVEGHSDNQPIAFSDEFRSNWDLSAARASNVTTELLQRPTLENARFSIVGFADTVPVATNETAEGRALNRRIEIKLSDFIVEQ</sequence>
<evidence type="ECO:0000256" key="5">
    <source>
        <dbReference type="ARBA" id="ARBA00022989"/>
    </source>
</evidence>
<dbReference type="Pfam" id="PF13677">
    <property type="entry name" value="MotB_plug"/>
    <property type="match status" value="1"/>
</dbReference>
<dbReference type="SUPFAM" id="SSF103088">
    <property type="entry name" value="OmpA-like"/>
    <property type="match status" value="1"/>
</dbReference>
<dbReference type="Pfam" id="PF00691">
    <property type="entry name" value="OmpA"/>
    <property type="match status" value="1"/>
</dbReference>
<dbReference type="PROSITE" id="PS51123">
    <property type="entry name" value="OMPA_2"/>
    <property type="match status" value="1"/>
</dbReference>
<dbReference type="InterPro" id="IPR036737">
    <property type="entry name" value="OmpA-like_sf"/>
</dbReference>
<name>A0A0R2SVK9_9GAMM</name>
<dbReference type="InterPro" id="IPR006665">
    <property type="entry name" value="OmpA-like"/>
</dbReference>
<keyword evidence="5 8" id="KW-1133">Transmembrane helix</keyword>
<dbReference type="Gene3D" id="3.30.1330.60">
    <property type="entry name" value="OmpA-like domain"/>
    <property type="match status" value="1"/>
</dbReference>